<dbReference type="InterPro" id="IPR016181">
    <property type="entry name" value="Acyl_CoA_acyltransferase"/>
</dbReference>
<proteinExistence type="inferred from homology"/>
<gene>
    <name evidence="13" type="ORF">BT96DRAFT_912391</name>
</gene>
<evidence type="ECO:0000256" key="7">
    <source>
        <dbReference type="ARBA" id="ARBA00022679"/>
    </source>
</evidence>
<dbReference type="GO" id="GO:1990189">
    <property type="term" value="F:protein N-terminal-serine acetyltransferase activity"/>
    <property type="evidence" value="ECO:0007669"/>
    <property type="project" value="UniProtKB-EC"/>
</dbReference>
<dbReference type="InterPro" id="IPR039949">
    <property type="entry name" value="NAA40"/>
</dbReference>
<keyword evidence="6" id="KW-0963">Cytoplasm</keyword>
<protein>
    <recommendedName>
        <fullName evidence="5">N-alpha-acetyltransferase 40</fullName>
        <ecNumber evidence="4">2.3.1.257</ecNumber>
    </recommendedName>
</protein>
<evidence type="ECO:0000256" key="4">
    <source>
        <dbReference type="ARBA" id="ARBA00012950"/>
    </source>
</evidence>
<dbReference type="GO" id="GO:0010485">
    <property type="term" value="F:histone H4 acetyltransferase activity"/>
    <property type="evidence" value="ECO:0007669"/>
    <property type="project" value="InterPro"/>
</dbReference>
<comment type="catalytic activity">
    <reaction evidence="10">
        <text>N-terminal L-seryl-[histone H2A] + acetyl-CoA = N-terminal N(alpha)-acetyl-L-seryl-[histone H2A] + CoA + H(+)</text>
        <dbReference type="Rhea" id="RHEA:50600"/>
        <dbReference type="Rhea" id="RHEA-COMP:12742"/>
        <dbReference type="Rhea" id="RHEA-COMP:12744"/>
        <dbReference type="ChEBI" id="CHEBI:15378"/>
        <dbReference type="ChEBI" id="CHEBI:57287"/>
        <dbReference type="ChEBI" id="CHEBI:57288"/>
        <dbReference type="ChEBI" id="CHEBI:64738"/>
        <dbReference type="ChEBI" id="CHEBI:83690"/>
        <dbReference type="EC" id="2.3.1.257"/>
    </reaction>
</comment>
<feature type="domain" description="N-acetyltransferase" evidence="12">
    <location>
        <begin position="49"/>
        <end position="195"/>
    </location>
</feature>
<dbReference type="GO" id="GO:0043998">
    <property type="term" value="F:histone H2A acetyltransferase activity"/>
    <property type="evidence" value="ECO:0007669"/>
    <property type="project" value="InterPro"/>
</dbReference>
<evidence type="ECO:0000256" key="1">
    <source>
        <dbReference type="ARBA" id="ARBA00004123"/>
    </source>
</evidence>
<dbReference type="InterPro" id="IPR000182">
    <property type="entry name" value="GNAT_dom"/>
</dbReference>
<evidence type="ECO:0000313" key="14">
    <source>
        <dbReference type="Proteomes" id="UP000799118"/>
    </source>
</evidence>
<dbReference type="Gene3D" id="3.40.630.30">
    <property type="match status" value="1"/>
</dbReference>
<dbReference type="GO" id="GO:0005634">
    <property type="term" value="C:nucleus"/>
    <property type="evidence" value="ECO:0007669"/>
    <property type="project" value="UniProtKB-SubCell"/>
</dbReference>
<keyword evidence="9" id="KW-0012">Acyltransferase</keyword>
<dbReference type="PANTHER" id="PTHR20531">
    <property type="entry name" value="N-ALPHA-ACETYLTRANSFERASE 40"/>
    <property type="match status" value="1"/>
</dbReference>
<evidence type="ECO:0000256" key="5">
    <source>
        <dbReference type="ARBA" id="ARBA00015043"/>
    </source>
</evidence>
<evidence type="ECO:0000256" key="9">
    <source>
        <dbReference type="ARBA" id="ARBA00023315"/>
    </source>
</evidence>
<organism evidence="13 14">
    <name type="scientific">Gymnopus androsaceus JB14</name>
    <dbReference type="NCBI Taxonomy" id="1447944"/>
    <lineage>
        <taxon>Eukaryota</taxon>
        <taxon>Fungi</taxon>
        <taxon>Dikarya</taxon>
        <taxon>Basidiomycota</taxon>
        <taxon>Agaricomycotina</taxon>
        <taxon>Agaricomycetes</taxon>
        <taxon>Agaricomycetidae</taxon>
        <taxon>Agaricales</taxon>
        <taxon>Marasmiineae</taxon>
        <taxon>Omphalotaceae</taxon>
        <taxon>Gymnopus</taxon>
    </lineage>
</organism>
<reference evidence="13" key="1">
    <citation type="journal article" date="2019" name="Environ. Microbiol.">
        <title>Fungal ecological strategies reflected in gene transcription - a case study of two litter decomposers.</title>
        <authorList>
            <person name="Barbi F."/>
            <person name="Kohler A."/>
            <person name="Barry K."/>
            <person name="Baskaran P."/>
            <person name="Daum C."/>
            <person name="Fauchery L."/>
            <person name="Ihrmark K."/>
            <person name="Kuo A."/>
            <person name="LaButti K."/>
            <person name="Lipzen A."/>
            <person name="Morin E."/>
            <person name="Grigoriev I.V."/>
            <person name="Henrissat B."/>
            <person name="Lindahl B."/>
            <person name="Martin F."/>
        </authorList>
    </citation>
    <scope>NUCLEOTIDE SEQUENCE</scope>
    <source>
        <strain evidence="13">JB14</strain>
    </source>
</reference>
<evidence type="ECO:0000313" key="13">
    <source>
        <dbReference type="EMBL" id="KAE9411044.1"/>
    </source>
</evidence>
<evidence type="ECO:0000256" key="11">
    <source>
        <dbReference type="ARBA" id="ARBA00049524"/>
    </source>
</evidence>
<keyword evidence="8" id="KW-0539">Nucleus</keyword>
<dbReference type="AlphaFoldDB" id="A0A6A4ITI7"/>
<comment type="catalytic activity">
    <reaction evidence="11">
        <text>N-terminal L-seryl-[histone H4] + acetyl-CoA = N-terminal N(alpha)-acetyl-L-seryl-[histone H4] + CoA + H(+)</text>
        <dbReference type="Rhea" id="RHEA:50596"/>
        <dbReference type="Rhea" id="RHEA-COMP:12740"/>
        <dbReference type="Rhea" id="RHEA-COMP:12743"/>
        <dbReference type="ChEBI" id="CHEBI:15378"/>
        <dbReference type="ChEBI" id="CHEBI:57287"/>
        <dbReference type="ChEBI" id="CHEBI:57288"/>
        <dbReference type="ChEBI" id="CHEBI:64738"/>
        <dbReference type="ChEBI" id="CHEBI:83690"/>
        <dbReference type="EC" id="2.3.1.257"/>
    </reaction>
</comment>
<evidence type="ECO:0000256" key="2">
    <source>
        <dbReference type="ARBA" id="ARBA00004496"/>
    </source>
</evidence>
<comment type="subcellular location">
    <subcellularLocation>
        <location evidence="2">Cytoplasm</location>
    </subcellularLocation>
    <subcellularLocation>
        <location evidence="1">Nucleus</location>
    </subcellularLocation>
</comment>
<sequence>MSSDGSKAVKLANEKTAKQLSVALKNVDQLDAYGCRFSLTGELSESNRGQIWTIIEENMKELYITSSMGWNPPEKKEELFNPLARFILITSQDHPDQIAGYSAFRFEHEEEEDLVYCYEIQISRSHQRKGIGKFLVKLLEAVGQKFRMEKIMLTALDKNAGANDFYNAMGFQLDPSSPTYHEDGDEDYEEDENVDYQILSKVLV</sequence>
<dbReference type="PROSITE" id="PS51186">
    <property type="entry name" value="GNAT"/>
    <property type="match status" value="1"/>
</dbReference>
<dbReference type="EMBL" id="ML769384">
    <property type="protein sequence ID" value="KAE9411044.1"/>
    <property type="molecule type" value="Genomic_DNA"/>
</dbReference>
<dbReference type="SUPFAM" id="SSF55729">
    <property type="entry name" value="Acyl-CoA N-acyltransferases (Nat)"/>
    <property type="match status" value="1"/>
</dbReference>
<dbReference type="CDD" id="cd04301">
    <property type="entry name" value="NAT_SF"/>
    <property type="match status" value="1"/>
</dbReference>
<keyword evidence="14" id="KW-1185">Reference proteome</keyword>
<dbReference type="Pfam" id="PF00583">
    <property type="entry name" value="Acetyltransf_1"/>
    <property type="match status" value="1"/>
</dbReference>
<dbReference type="GO" id="GO:0005737">
    <property type="term" value="C:cytoplasm"/>
    <property type="evidence" value="ECO:0007669"/>
    <property type="project" value="UniProtKB-SubCell"/>
</dbReference>
<accession>A0A6A4ITI7</accession>
<dbReference type="EC" id="2.3.1.257" evidence="4"/>
<evidence type="ECO:0000256" key="6">
    <source>
        <dbReference type="ARBA" id="ARBA00022490"/>
    </source>
</evidence>
<keyword evidence="7" id="KW-0808">Transferase</keyword>
<evidence type="ECO:0000256" key="3">
    <source>
        <dbReference type="ARBA" id="ARBA00008870"/>
    </source>
</evidence>
<dbReference type="PANTHER" id="PTHR20531:SF1">
    <property type="entry name" value="N-ALPHA-ACETYLTRANSFERASE 40"/>
    <property type="match status" value="1"/>
</dbReference>
<evidence type="ECO:0000256" key="10">
    <source>
        <dbReference type="ARBA" id="ARBA00047821"/>
    </source>
</evidence>
<dbReference type="OrthoDB" id="424551at2759"/>
<evidence type="ECO:0000259" key="12">
    <source>
        <dbReference type="PROSITE" id="PS51186"/>
    </source>
</evidence>
<evidence type="ECO:0000256" key="8">
    <source>
        <dbReference type="ARBA" id="ARBA00023242"/>
    </source>
</evidence>
<comment type="similarity">
    <text evidence="3">Belongs to the acetyltransferase family. NAA40 subfamily.</text>
</comment>
<name>A0A6A4ITI7_9AGAR</name>
<dbReference type="Proteomes" id="UP000799118">
    <property type="component" value="Unassembled WGS sequence"/>
</dbReference>